<feature type="non-terminal residue" evidence="3">
    <location>
        <position position="67"/>
    </location>
</feature>
<feature type="region of interest" description="Disordered" evidence="1">
    <location>
        <begin position="1"/>
        <end position="67"/>
    </location>
</feature>
<dbReference type="Proteomes" id="UP000663881">
    <property type="component" value="Unassembled WGS sequence"/>
</dbReference>
<protein>
    <recommendedName>
        <fullName evidence="2">Protein RED C-terminal domain-containing protein</fullName>
    </recommendedName>
</protein>
<reference evidence="3" key="1">
    <citation type="submission" date="2021-02" db="EMBL/GenBank/DDBJ databases">
        <authorList>
            <person name="Nowell W R."/>
        </authorList>
    </citation>
    <scope>NUCLEOTIDE SEQUENCE</scope>
</reference>
<comment type="caution">
    <text evidence="3">The sequence shown here is derived from an EMBL/GenBank/DDBJ whole genome shotgun (WGS) entry which is preliminary data.</text>
</comment>
<evidence type="ECO:0000313" key="3">
    <source>
        <dbReference type="EMBL" id="CAF4443160.1"/>
    </source>
</evidence>
<dbReference type="PANTHER" id="PTHR12765">
    <property type="entry name" value="RED PROTEIN IK FACTOR CYTOKINE IK"/>
    <property type="match status" value="1"/>
</dbReference>
<name>A0A820S0Y4_9BILA</name>
<organism evidence="3 4">
    <name type="scientific">Adineta steineri</name>
    <dbReference type="NCBI Taxonomy" id="433720"/>
    <lineage>
        <taxon>Eukaryota</taxon>
        <taxon>Metazoa</taxon>
        <taxon>Spiralia</taxon>
        <taxon>Gnathifera</taxon>
        <taxon>Rotifera</taxon>
        <taxon>Eurotatoria</taxon>
        <taxon>Bdelloidea</taxon>
        <taxon>Adinetida</taxon>
        <taxon>Adinetidae</taxon>
        <taxon>Adineta</taxon>
    </lineage>
</organism>
<feature type="non-terminal residue" evidence="3">
    <location>
        <position position="1"/>
    </location>
</feature>
<evidence type="ECO:0000313" key="4">
    <source>
        <dbReference type="Proteomes" id="UP000663881"/>
    </source>
</evidence>
<dbReference type="InterPro" id="IPR012492">
    <property type="entry name" value="RED_C"/>
</dbReference>
<proteinExistence type="predicted"/>
<gene>
    <name evidence="3" type="ORF">OKA104_LOCUS53739</name>
</gene>
<sequence>DEKRTTSSSSHKKNKTGFQSNPDGDSYAECYPGTMAEEDVNIDPDDEPDFDKMDMGSKKGPVGRWDF</sequence>
<dbReference type="AlphaFoldDB" id="A0A820S0Y4"/>
<evidence type="ECO:0000256" key="1">
    <source>
        <dbReference type="SAM" id="MobiDB-lite"/>
    </source>
</evidence>
<accession>A0A820S0Y4</accession>
<evidence type="ECO:0000259" key="2">
    <source>
        <dbReference type="Pfam" id="PF07807"/>
    </source>
</evidence>
<dbReference type="EMBL" id="CAJOAY010034158">
    <property type="protein sequence ID" value="CAF4443160.1"/>
    <property type="molecule type" value="Genomic_DNA"/>
</dbReference>
<dbReference type="InterPro" id="IPR039896">
    <property type="entry name" value="Red-like"/>
</dbReference>
<feature type="domain" description="Protein RED C-terminal" evidence="2">
    <location>
        <begin position="27"/>
        <end position="67"/>
    </location>
</feature>
<dbReference type="Pfam" id="PF07807">
    <property type="entry name" value="RED_C"/>
    <property type="match status" value="1"/>
</dbReference>
<feature type="compositionally biased region" description="Acidic residues" evidence="1">
    <location>
        <begin position="36"/>
        <end position="49"/>
    </location>
</feature>